<dbReference type="CDD" id="cd00564">
    <property type="entry name" value="TMP_TenI"/>
    <property type="match status" value="1"/>
</dbReference>
<dbReference type="RefSeq" id="WP_338098468.1">
    <property type="nucleotide sequence ID" value="NZ_CP131061.1"/>
</dbReference>
<dbReference type="GO" id="GO:0000287">
    <property type="term" value="F:magnesium ion binding"/>
    <property type="evidence" value="ECO:0007669"/>
    <property type="project" value="UniProtKB-UniRule"/>
</dbReference>
<dbReference type="Gene3D" id="3.20.20.70">
    <property type="entry name" value="Aldolase class I"/>
    <property type="match status" value="1"/>
</dbReference>
<evidence type="ECO:0000256" key="10">
    <source>
        <dbReference type="RuleBase" id="RU003826"/>
    </source>
</evidence>
<feature type="binding site" evidence="9">
    <location>
        <begin position="195"/>
        <end position="196"/>
    </location>
    <ligand>
        <name>2-[(2R,5Z)-2-carboxy-4-methylthiazol-5(2H)-ylidene]ethyl phosphate</name>
        <dbReference type="ChEBI" id="CHEBI:62899"/>
    </ligand>
</feature>
<evidence type="ECO:0000256" key="6">
    <source>
        <dbReference type="ARBA" id="ARBA00047334"/>
    </source>
</evidence>
<feature type="binding site" evidence="9">
    <location>
        <position position="175"/>
    </location>
    <ligand>
        <name>2-[(2R,5Z)-2-carboxy-4-methylthiazol-5(2H)-ylidene]ethyl phosphate</name>
        <dbReference type="ChEBI" id="CHEBI:62899"/>
    </ligand>
</feature>
<dbReference type="GO" id="GO:0009229">
    <property type="term" value="P:thiamine diphosphate biosynthetic process"/>
    <property type="evidence" value="ECO:0007669"/>
    <property type="project" value="UniProtKB-UniRule"/>
</dbReference>
<keyword evidence="5 9" id="KW-0784">Thiamine biosynthesis</keyword>
<comment type="catalytic activity">
    <reaction evidence="7 9 10">
        <text>2-(2-carboxy-4-methylthiazol-5-yl)ethyl phosphate + 4-amino-2-methyl-5-(diphosphooxymethyl)pyrimidine + 2 H(+) = thiamine phosphate + CO2 + diphosphate</text>
        <dbReference type="Rhea" id="RHEA:47848"/>
        <dbReference type="ChEBI" id="CHEBI:15378"/>
        <dbReference type="ChEBI" id="CHEBI:16526"/>
        <dbReference type="ChEBI" id="CHEBI:33019"/>
        <dbReference type="ChEBI" id="CHEBI:37575"/>
        <dbReference type="ChEBI" id="CHEBI:57841"/>
        <dbReference type="ChEBI" id="CHEBI:62890"/>
        <dbReference type="EC" id="2.5.1.3"/>
    </reaction>
</comment>
<evidence type="ECO:0000313" key="13">
    <source>
        <dbReference type="EMBL" id="WNY27000.1"/>
    </source>
</evidence>
<dbReference type="GO" id="GO:0004789">
    <property type="term" value="F:thiamine-phosphate diphosphorylase activity"/>
    <property type="evidence" value="ECO:0007669"/>
    <property type="project" value="UniProtKB-UniRule"/>
</dbReference>
<dbReference type="NCBIfam" id="TIGR00693">
    <property type="entry name" value="thiE"/>
    <property type="match status" value="1"/>
</dbReference>
<comment type="catalytic activity">
    <reaction evidence="6 9 10">
        <text>4-methyl-5-(2-phosphooxyethyl)-thiazole + 4-amino-2-methyl-5-(diphosphooxymethyl)pyrimidine + H(+) = thiamine phosphate + diphosphate</text>
        <dbReference type="Rhea" id="RHEA:22328"/>
        <dbReference type="ChEBI" id="CHEBI:15378"/>
        <dbReference type="ChEBI" id="CHEBI:33019"/>
        <dbReference type="ChEBI" id="CHEBI:37575"/>
        <dbReference type="ChEBI" id="CHEBI:57841"/>
        <dbReference type="ChEBI" id="CHEBI:58296"/>
        <dbReference type="EC" id="2.5.1.3"/>
    </reaction>
</comment>
<evidence type="ECO:0000256" key="8">
    <source>
        <dbReference type="ARBA" id="ARBA00047883"/>
    </source>
</evidence>
<dbReference type="GO" id="GO:0005737">
    <property type="term" value="C:cytoplasm"/>
    <property type="evidence" value="ECO:0007669"/>
    <property type="project" value="TreeGrafter"/>
</dbReference>
<dbReference type="PANTHER" id="PTHR20857">
    <property type="entry name" value="THIAMINE-PHOSPHATE PYROPHOSPHORYLASE"/>
    <property type="match status" value="1"/>
</dbReference>
<dbReference type="HAMAP" id="MF_00097">
    <property type="entry name" value="TMP_synthase"/>
    <property type="match status" value="1"/>
</dbReference>
<dbReference type="InterPro" id="IPR036206">
    <property type="entry name" value="ThiamineP_synth_sf"/>
</dbReference>
<gene>
    <name evidence="9 13" type="primary">thiE</name>
    <name evidence="13" type="ORF">MsAm2_07830</name>
</gene>
<feature type="domain" description="Thiamine phosphate synthase/TenI" evidence="12">
    <location>
        <begin position="18"/>
        <end position="198"/>
    </location>
</feature>
<keyword evidence="14" id="KW-1185">Reference proteome</keyword>
<dbReference type="Proteomes" id="UP001304970">
    <property type="component" value="Chromosome"/>
</dbReference>
<dbReference type="GO" id="GO:0009228">
    <property type="term" value="P:thiamine biosynthetic process"/>
    <property type="evidence" value="ECO:0007669"/>
    <property type="project" value="UniProtKB-KW"/>
</dbReference>
<proteinExistence type="inferred from homology"/>
<dbReference type="EMBL" id="CP131061">
    <property type="protein sequence ID" value="WNY27000.1"/>
    <property type="molecule type" value="Genomic_DNA"/>
</dbReference>
<evidence type="ECO:0000256" key="1">
    <source>
        <dbReference type="ARBA" id="ARBA00005165"/>
    </source>
</evidence>
<feature type="binding site" evidence="9">
    <location>
        <position position="80"/>
    </location>
    <ligand>
        <name>4-amino-2-methyl-5-(diphosphooxymethyl)pyrimidine</name>
        <dbReference type="ChEBI" id="CHEBI:57841"/>
    </ligand>
</feature>
<feature type="binding site" evidence="9">
    <location>
        <begin position="48"/>
        <end position="52"/>
    </location>
    <ligand>
        <name>4-amino-2-methyl-5-(diphosphooxymethyl)pyrimidine</name>
        <dbReference type="ChEBI" id="CHEBI:57841"/>
    </ligand>
</feature>
<keyword evidence="2 9" id="KW-0808">Transferase</keyword>
<dbReference type="SUPFAM" id="SSF51391">
    <property type="entry name" value="Thiamin phosphate synthase"/>
    <property type="match status" value="1"/>
</dbReference>
<keyword evidence="4 9" id="KW-0460">Magnesium</keyword>
<feature type="binding site" evidence="9">
    <location>
        <position position="81"/>
    </location>
    <ligand>
        <name>Mg(2+)</name>
        <dbReference type="ChEBI" id="CHEBI:18420"/>
    </ligand>
</feature>
<feature type="binding site" evidence="9">
    <location>
        <position position="100"/>
    </location>
    <ligand>
        <name>Mg(2+)</name>
        <dbReference type="ChEBI" id="CHEBI:18420"/>
    </ligand>
</feature>
<comment type="catalytic activity">
    <reaction evidence="8 9 10">
        <text>2-[(2R,5Z)-2-carboxy-4-methylthiazol-5(2H)-ylidene]ethyl phosphate + 4-amino-2-methyl-5-(diphosphooxymethyl)pyrimidine + 2 H(+) = thiamine phosphate + CO2 + diphosphate</text>
        <dbReference type="Rhea" id="RHEA:47844"/>
        <dbReference type="ChEBI" id="CHEBI:15378"/>
        <dbReference type="ChEBI" id="CHEBI:16526"/>
        <dbReference type="ChEBI" id="CHEBI:33019"/>
        <dbReference type="ChEBI" id="CHEBI:37575"/>
        <dbReference type="ChEBI" id="CHEBI:57841"/>
        <dbReference type="ChEBI" id="CHEBI:62899"/>
        <dbReference type="EC" id="2.5.1.3"/>
    </reaction>
</comment>
<accession>A0AA96V7E9</accession>
<dbReference type="FunFam" id="3.20.20.70:FF:000096">
    <property type="entry name" value="Thiamine-phosphate synthase"/>
    <property type="match status" value="1"/>
</dbReference>
<evidence type="ECO:0000256" key="3">
    <source>
        <dbReference type="ARBA" id="ARBA00022723"/>
    </source>
</evidence>
<sequence length="219" mass="23476">MFLKNKQKNKQKNTDYSVYIVTDRFLCPPAKMTETIQASILGGATVIQLREKNVDSLTFYKMAQEILEWTKKYEIPLIINDRLDIMLASGADGLHVGQSDLPAAVARKLIGPDKILGVSVTTIPEAKAAEADGADYLGVGAIFSTSTKNDAAFVSIQTLKEIKNAVQIPVVAIGGISKGNMARLSGTNIDGVAVVSAVMGSADPEKATEEIKSAFKMIK</sequence>
<evidence type="ECO:0000256" key="7">
    <source>
        <dbReference type="ARBA" id="ARBA00047851"/>
    </source>
</evidence>
<comment type="function">
    <text evidence="9">Condenses 4-methyl-5-(beta-hydroxyethyl)thiazole monophosphate (THZ-P) and 2-methyl-4-amino-5-hydroxymethyl pyrimidine pyrophosphate (HMP-PP) to form thiamine monophosphate (TMP).</text>
</comment>
<dbReference type="GeneID" id="89228201"/>
<organism evidence="13 14">
    <name type="scientific">Methanolapillus ohkumae</name>
    <dbReference type="NCBI Taxonomy" id="3028298"/>
    <lineage>
        <taxon>Archaea</taxon>
        <taxon>Methanobacteriati</taxon>
        <taxon>Methanobacteriota</taxon>
        <taxon>Stenosarchaea group</taxon>
        <taxon>Methanomicrobia</taxon>
        <taxon>Methanosarcinales</taxon>
        <taxon>Methanosarcinaceae</taxon>
        <taxon>Methanolapillus</taxon>
    </lineage>
</organism>
<keyword evidence="3 9" id="KW-0479">Metal-binding</keyword>
<comment type="cofactor">
    <cofactor evidence="9">
        <name>Mg(2+)</name>
        <dbReference type="ChEBI" id="CHEBI:18420"/>
    </cofactor>
    <text evidence="9">Binds 1 Mg(2+) ion per subunit.</text>
</comment>
<dbReference type="InterPro" id="IPR034291">
    <property type="entry name" value="TMP_synthase"/>
</dbReference>
<evidence type="ECO:0000256" key="9">
    <source>
        <dbReference type="HAMAP-Rule" id="MF_00097"/>
    </source>
</evidence>
<reference evidence="13 14" key="1">
    <citation type="submission" date="2023-07" db="EMBL/GenBank/DDBJ databases">
        <title>Closed genome sequence of Methanosarcinaceae archaeon Am2.</title>
        <authorList>
            <person name="Poehlein A."/>
            <person name="Protasov E."/>
            <person name="Platt K."/>
            <person name="Reeh H."/>
            <person name="Daniel R."/>
            <person name="Brune A."/>
        </authorList>
    </citation>
    <scope>NUCLEOTIDE SEQUENCE [LARGE SCALE GENOMIC DNA]</scope>
    <source>
        <strain evidence="13 14">Am2</strain>
    </source>
</reference>
<comment type="similarity">
    <text evidence="9 10">Belongs to the thiamine-phosphate synthase family.</text>
</comment>
<name>A0AA96V7E9_9EURY</name>
<dbReference type="AlphaFoldDB" id="A0AA96V7E9"/>
<feature type="binding site" evidence="9">
    <location>
        <begin position="145"/>
        <end position="147"/>
    </location>
    <ligand>
        <name>2-[(2R,5Z)-2-carboxy-4-methylthiazol-5(2H)-ylidene]ethyl phosphate</name>
        <dbReference type="ChEBI" id="CHEBI:62899"/>
    </ligand>
</feature>
<protein>
    <recommendedName>
        <fullName evidence="9">Thiamine-phosphate synthase</fullName>
        <shortName evidence="9">TP synthase</shortName>
        <shortName evidence="9">TPS</shortName>
        <ecNumber evidence="9">2.5.1.3</ecNumber>
    </recommendedName>
    <alternativeName>
        <fullName evidence="9">Thiamine-phosphate pyrophosphorylase</fullName>
        <shortName evidence="9">TMP pyrophosphorylase</shortName>
        <shortName evidence="9">TMP-PPase</shortName>
    </alternativeName>
</protein>
<dbReference type="InterPro" id="IPR013785">
    <property type="entry name" value="Aldolase_TIM"/>
</dbReference>
<evidence type="ECO:0000256" key="4">
    <source>
        <dbReference type="ARBA" id="ARBA00022842"/>
    </source>
</evidence>
<evidence type="ECO:0000313" key="14">
    <source>
        <dbReference type="Proteomes" id="UP001304970"/>
    </source>
</evidence>
<evidence type="ECO:0000256" key="2">
    <source>
        <dbReference type="ARBA" id="ARBA00022679"/>
    </source>
</evidence>
<dbReference type="EC" id="2.5.1.3" evidence="9"/>
<evidence type="ECO:0000256" key="5">
    <source>
        <dbReference type="ARBA" id="ARBA00022977"/>
    </source>
</evidence>
<feature type="binding site" evidence="9">
    <location>
        <position position="119"/>
    </location>
    <ligand>
        <name>4-amino-2-methyl-5-(diphosphooxymethyl)pyrimidine</name>
        <dbReference type="ChEBI" id="CHEBI:57841"/>
    </ligand>
</feature>
<dbReference type="Pfam" id="PF02581">
    <property type="entry name" value="TMP-TENI"/>
    <property type="match status" value="1"/>
</dbReference>
<dbReference type="InterPro" id="IPR022998">
    <property type="entry name" value="ThiamineP_synth_TenI"/>
</dbReference>
<evidence type="ECO:0000256" key="11">
    <source>
        <dbReference type="RuleBase" id="RU004253"/>
    </source>
</evidence>
<evidence type="ECO:0000259" key="12">
    <source>
        <dbReference type="Pfam" id="PF02581"/>
    </source>
</evidence>
<dbReference type="PANTHER" id="PTHR20857:SF23">
    <property type="entry name" value="THIAMINE BIOSYNTHETIC BIFUNCTIONAL ENZYME"/>
    <property type="match status" value="1"/>
</dbReference>
<comment type="pathway">
    <text evidence="1 9 11">Cofactor biosynthesis; thiamine diphosphate biosynthesis; thiamine phosphate from 4-amino-2-methyl-5-diphosphomethylpyrimidine and 4-methyl-5-(2-phosphoethyl)-thiazole: step 1/1.</text>
</comment>
<feature type="binding site" evidence="9">
    <location>
        <position position="148"/>
    </location>
    <ligand>
        <name>4-amino-2-methyl-5-(diphosphooxymethyl)pyrimidine</name>
        <dbReference type="ChEBI" id="CHEBI:57841"/>
    </ligand>
</feature>